<proteinExistence type="predicted"/>
<sequence>MKLIDNFLSLDLISGLGLSFHCARTLWGKIELLPSGPSWKSTTVSMPRYSTKDPLMLYYQDPMECIEFLLRNPLFSGQIQYQPCQDFNASGNRVYSEWITSDGAWDLQSWLPPYATLLGVTLSSDKTRLSMMTGDHVAHPLLVTLANIDSALQSLISSHAFSLLALFPVLKFVGVKKGLHGILENRLTHSCLDFITHSLKVTSQHGVWLSDCAGKIQYCFMPLVAYIVDTPEATALTSVAGKMSHLTMATYKDFGDPVQHPPQTTASILTSLEILASQFDPSEVAVYTSNTKTMFCLNGVDLPFWCNWCLPDRTLPNPYQVFPIEILHHLHKSFWDHNVKWAIRAVGSDELDLRFSLIQPHNGYRHFSSRISSLKQVTGHEHWDIQRYLLTLIPNGVDERFVLCIWALLDLQYFSQLNRVTKDDLHAIPSVLQLFHTYKQVVLDLYLHVSKRGPINHFEIPKLELLQSIATLAQTLTGTNKVYKASYKDTRLVCLLVSILQQVSVSSSSNMELAEYELSSDNV</sequence>
<evidence type="ECO:0000313" key="2">
    <source>
        <dbReference type="Proteomes" id="UP000886501"/>
    </source>
</evidence>
<name>A0ACB6YXR9_THEGA</name>
<keyword evidence="2" id="KW-1185">Reference proteome</keyword>
<reference evidence="1" key="2">
    <citation type="journal article" date="2020" name="Nat. Commun.">
        <title>Large-scale genome sequencing of mycorrhizal fungi provides insights into the early evolution of symbiotic traits.</title>
        <authorList>
            <person name="Miyauchi S."/>
            <person name="Kiss E."/>
            <person name="Kuo A."/>
            <person name="Drula E."/>
            <person name="Kohler A."/>
            <person name="Sanchez-Garcia M."/>
            <person name="Morin E."/>
            <person name="Andreopoulos B."/>
            <person name="Barry K.W."/>
            <person name="Bonito G."/>
            <person name="Buee M."/>
            <person name="Carver A."/>
            <person name="Chen C."/>
            <person name="Cichocki N."/>
            <person name="Clum A."/>
            <person name="Culley D."/>
            <person name="Crous P.W."/>
            <person name="Fauchery L."/>
            <person name="Girlanda M."/>
            <person name="Hayes R.D."/>
            <person name="Keri Z."/>
            <person name="LaButti K."/>
            <person name="Lipzen A."/>
            <person name="Lombard V."/>
            <person name="Magnuson J."/>
            <person name="Maillard F."/>
            <person name="Murat C."/>
            <person name="Nolan M."/>
            <person name="Ohm R.A."/>
            <person name="Pangilinan J."/>
            <person name="Pereira M.F."/>
            <person name="Perotto S."/>
            <person name="Peter M."/>
            <person name="Pfister S."/>
            <person name="Riley R."/>
            <person name="Sitrit Y."/>
            <person name="Stielow J.B."/>
            <person name="Szollosi G."/>
            <person name="Zifcakova L."/>
            <person name="Stursova M."/>
            <person name="Spatafora J.W."/>
            <person name="Tedersoo L."/>
            <person name="Vaario L.M."/>
            <person name="Yamada A."/>
            <person name="Yan M."/>
            <person name="Wang P."/>
            <person name="Xu J."/>
            <person name="Bruns T."/>
            <person name="Baldrian P."/>
            <person name="Vilgalys R."/>
            <person name="Dunand C."/>
            <person name="Henrissat B."/>
            <person name="Grigoriev I.V."/>
            <person name="Hibbett D."/>
            <person name="Nagy L.G."/>
            <person name="Martin F.M."/>
        </authorList>
    </citation>
    <scope>NUCLEOTIDE SEQUENCE</scope>
    <source>
        <strain evidence="1">P2</strain>
    </source>
</reference>
<dbReference type="EMBL" id="MU118586">
    <property type="protein sequence ID" value="KAF9642234.1"/>
    <property type="molecule type" value="Genomic_DNA"/>
</dbReference>
<accession>A0ACB6YXR9</accession>
<reference evidence="1" key="1">
    <citation type="submission" date="2019-10" db="EMBL/GenBank/DDBJ databases">
        <authorList>
            <consortium name="DOE Joint Genome Institute"/>
            <person name="Kuo A."/>
            <person name="Miyauchi S."/>
            <person name="Kiss E."/>
            <person name="Drula E."/>
            <person name="Kohler A."/>
            <person name="Sanchez-Garcia M."/>
            <person name="Andreopoulos B."/>
            <person name="Barry K.W."/>
            <person name="Bonito G."/>
            <person name="Buee M."/>
            <person name="Carver A."/>
            <person name="Chen C."/>
            <person name="Cichocki N."/>
            <person name="Clum A."/>
            <person name="Culley D."/>
            <person name="Crous P.W."/>
            <person name="Fauchery L."/>
            <person name="Girlanda M."/>
            <person name="Hayes R."/>
            <person name="Keri Z."/>
            <person name="Labutti K."/>
            <person name="Lipzen A."/>
            <person name="Lombard V."/>
            <person name="Magnuson J."/>
            <person name="Maillard F."/>
            <person name="Morin E."/>
            <person name="Murat C."/>
            <person name="Nolan M."/>
            <person name="Ohm R."/>
            <person name="Pangilinan J."/>
            <person name="Pereira M."/>
            <person name="Perotto S."/>
            <person name="Peter M."/>
            <person name="Riley R."/>
            <person name="Sitrit Y."/>
            <person name="Stielow B."/>
            <person name="Szollosi G."/>
            <person name="Zifcakova L."/>
            <person name="Stursova M."/>
            <person name="Spatafora J.W."/>
            <person name="Tedersoo L."/>
            <person name="Vaario L.-M."/>
            <person name="Yamada A."/>
            <person name="Yan M."/>
            <person name="Wang P."/>
            <person name="Xu J."/>
            <person name="Bruns T."/>
            <person name="Baldrian P."/>
            <person name="Vilgalys R."/>
            <person name="Henrissat B."/>
            <person name="Grigoriev I.V."/>
            <person name="Hibbett D."/>
            <person name="Nagy L.G."/>
            <person name="Martin F.M."/>
        </authorList>
    </citation>
    <scope>NUCLEOTIDE SEQUENCE</scope>
    <source>
        <strain evidence="1">P2</strain>
    </source>
</reference>
<gene>
    <name evidence="1" type="ORF">BDM02DRAFT_3193631</name>
</gene>
<protein>
    <submittedName>
        <fullName evidence="1">Uncharacterized protein</fullName>
    </submittedName>
</protein>
<dbReference type="Proteomes" id="UP000886501">
    <property type="component" value="Unassembled WGS sequence"/>
</dbReference>
<comment type="caution">
    <text evidence="1">The sequence shown here is derived from an EMBL/GenBank/DDBJ whole genome shotgun (WGS) entry which is preliminary data.</text>
</comment>
<evidence type="ECO:0000313" key="1">
    <source>
        <dbReference type="EMBL" id="KAF9642234.1"/>
    </source>
</evidence>
<organism evidence="1 2">
    <name type="scientific">Thelephora ganbajun</name>
    <name type="common">Ganba fungus</name>
    <dbReference type="NCBI Taxonomy" id="370292"/>
    <lineage>
        <taxon>Eukaryota</taxon>
        <taxon>Fungi</taxon>
        <taxon>Dikarya</taxon>
        <taxon>Basidiomycota</taxon>
        <taxon>Agaricomycotina</taxon>
        <taxon>Agaricomycetes</taxon>
        <taxon>Thelephorales</taxon>
        <taxon>Thelephoraceae</taxon>
        <taxon>Thelephora</taxon>
    </lineage>
</organism>